<gene>
    <name evidence="2" type="ORF">WMY93_010335</name>
</gene>
<organism evidence="2 3">
    <name type="scientific">Mugilogobius chulae</name>
    <name type="common">yellowstripe goby</name>
    <dbReference type="NCBI Taxonomy" id="88201"/>
    <lineage>
        <taxon>Eukaryota</taxon>
        <taxon>Metazoa</taxon>
        <taxon>Chordata</taxon>
        <taxon>Craniata</taxon>
        <taxon>Vertebrata</taxon>
        <taxon>Euteleostomi</taxon>
        <taxon>Actinopterygii</taxon>
        <taxon>Neopterygii</taxon>
        <taxon>Teleostei</taxon>
        <taxon>Neoteleostei</taxon>
        <taxon>Acanthomorphata</taxon>
        <taxon>Gobiaria</taxon>
        <taxon>Gobiiformes</taxon>
        <taxon>Gobioidei</taxon>
        <taxon>Gobiidae</taxon>
        <taxon>Gobionellinae</taxon>
        <taxon>Mugilogobius</taxon>
    </lineage>
</organism>
<proteinExistence type="predicted"/>
<reference evidence="3" key="1">
    <citation type="submission" date="2024-04" db="EMBL/GenBank/DDBJ databases">
        <title>Salinicola lusitanus LLJ914,a marine bacterium isolated from the Okinawa Trough.</title>
        <authorList>
            <person name="Li J."/>
        </authorList>
    </citation>
    <scope>NUCLEOTIDE SEQUENCE [LARGE SCALE GENOMIC DNA]</scope>
</reference>
<dbReference type="Proteomes" id="UP001460270">
    <property type="component" value="Unassembled WGS sequence"/>
</dbReference>
<feature type="coiled-coil region" evidence="1">
    <location>
        <begin position="16"/>
        <end position="164"/>
    </location>
</feature>
<evidence type="ECO:0000313" key="2">
    <source>
        <dbReference type="EMBL" id="KAK7919051.1"/>
    </source>
</evidence>
<accession>A0AAW0PCS1</accession>
<protein>
    <submittedName>
        <fullName evidence="2">Uncharacterized protein</fullName>
    </submittedName>
</protein>
<comment type="caution">
    <text evidence="2">The sequence shown here is derived from an EMBL/GenBank/DDBJ whole genome shotgun (WGS) entry which is preliminary data.</text>
</comment>
<feature type="coiled-coil region" evidence="1">
    <location>
        <begin position="234"/>
        <end position="316"/>
    </location>
</feature>
<sequence length="413" mass="49181">MDKFSEASELPVEIEIELIRENMNSIEKQINGLREKVSKAETSPEQRQRLEEGYESLKDQNRQLKSEFQFLTNQPQVDRHCAHLKAEIDSLRAENETIRDRCAALPVGVTQKEYERLQDEVEDLKRERSDLIENWESVSSQLPKNSLEEQWATLKEQKDQRLEENMKIRENISDTVQKLAQEPCWKEKCEVLAVTEAGLEKENKLLSKHFAKITKVYNKKKSNLSKYQERLTSVENWKAKNEHKEKEISKLEKNIIEAKVVKESFRQKYKEEEDLKLRNKKLENKRRSLIRTLIRLKRSENKIVKVETDTSEVRQENCELYRQILILRNEIAQRKLKKSRMGALKYVRRYVMRRRDFLKEKIAKLRKELGDVDAFRAESEKREEEIRNLYAENDKLQAQCEELHVENVCGKEC</sequence>
<keyword evidence="1" id="KW-0175">Coiled coil</keyword>
<dbReference type="Gene3D" id="1.10.287.1490">
    <property type="match status" value="1"/>
</dbReference>
<dbReference type="AlphaFoldDB" id="A0AAW0PCS1"/>
<evidence type="ECO:0000256" key="1">
    <source>
        <dbReference type="SAM" id="Coils"/>
    </source>
</evidence>
<feature type="coiled-coil region" evidence="1">
    <location>
        <begin position="372"/>
        <end position="406"/>
    </location>
</feature>
<name>A0AAW0PCS1_9GOBI</name>
<evidence type="ECO:0000313" key="3">
    <source>
        <dbReference type="Proteomes" id="UP001460270"/>
    </source>
</evidence>
<keyword evidence="3" id="KW-1185">Reference proteome</keyword>
<dbReference type="EMBL" id="JBBPFD010000007">
    <property type="protein sequence ID" value="KAK7919051.1"/>
    <property type="molecule type" value="Genomic_DNA"/>
</dbReference>